<dbReference type="RefSeq" id="WP_139798522.1">
    <property type="nucleotide sequence ID" value="NZ_FWXR01000029.1"/>
</dbReference>
<name>A0A1W2EQB6_9HYPH</name>
<proteinExistence type="predicted"/>
<evidence type="ECO:0000313" key="3">
    <source>
        <dbReference type="Proteomes" id="UP000192656"/>
    </source>
</evidence>
<organism evidence="2 3">
    <name type="scientific">Fulvimarina manganoxydans</name>
    <dbReference type="NCBI Taxonomy" id="937218"/>
    <lineage>
        <taxon>Bacteria</taxon>
        <taxon>Pseudomonadati</taxon>
        <taxon>Pseudomonadota</taxon>
        <taxon>Alphaproteobacteria</taxon>
        <taxon>Hyphomicrobiales</taxon>
        <taxon>Aurantimonadaceae</taxon>
        <taxon>Fulvimarina</taxon>
    </lineage>
</organism>
<evidence type="ECO:0000256" key="1">
    <source>
        <dbReference type="SAM" id="Phobius"/>
    </source>
</evidence>
<evidence type="ECO:0000313" key="2">
    <source>
        <dbReference type="EMBL" id="SMD11446.1"/>
    </source>
</evidence>
<keyword evidence="1" id="KW-1133">Transmembrane helix</keyword>
<sequence length="164" mass="17583">MRSQPTKLAIADEVQAAEIAERPDADRVVQFLAFAVFTLSIGFFGAVTTISYTDPGFFDRMLIADIKRTDIDPISVGSTSKPGSDINVEAMPVPQLVRPRDLTPQDFAIVMVFGGEAHLASPGELWRVKVGSEVPGLGKILAIEESQNGGTIKTEKAVLTGIPQ</sequence>
<dbReference type="EMBL" id="FWXR01000029">
    <property type="protein sequence ID" value="SMD11446.1"/>
    <property type="molecule type" value="Genomic_DNA"/>
</dbReference>
<gene>
    <name evidence="2" type="ORF">SAMN06297251_12946</name>
</gene>
<dbReference type="AlphaFoldDB" id="A0A1W2EQB6"/>
<protein>
    <submittedName>
        <fullName evidence="2">Uncharacterized protein</fullName>
    </submittedName>
</protein>
<keyword evidence="3" id="KW-1185">Reference proteome</keyword>
<feature type="transmembrane region" description="Helical" evidence="1">
    <location>
        <begin position="31"/>
        <end position="52"/>
    </location>
</feature>
<dbReference type="Proteomes" id="UP000192656">
    <property type="component" value="Unassembled WGS sequence"/>
</dbReference>
<keyword evidence="1" id="KW-0472">Membrane</keyword>
<reference evidence="2 3" key="1">
    <citation type="submission" date="2017-04" db="EMBL/GenBank/DDBJ databases">
        <authorList>
            <person name="Afonso C.L."/>
            <person name="Miller P.J."/>
            <person name="Scott M.A."/>
            <person name="Spackman E."/>
            <person name="Goraichik I."/>
            <person name="Dimitrov K.M."/>
            <person name="Suarez D.L."/>
            <person name="Swayne D.E."/>
        </authorList>
    </citation>
    <scope>NUCLEOTIDE SEQUENCE [LARGE SCALE GENOMIC DNA]</scope>
    <source>
        <strain evidence="2 3">CGMCC 1.10972</strain>
    </source>
</reference>
<dbReference type="OrthoDB" id="7906038at2"/>
<accession>A0A1W2EQB6</accession>
<keyword evidence="1" id="KW-0812">Transmembrane</keyword>